<accession>A0A9W7EXU9</accession>
<feature type="region of interest" description="Disordered" evidence="8">
    <location>
        <begin position="262"/>
        <end position="326"/>
    </location>
</feature>
<dbReference type="Proteomes" id="UP001165085">
    <property type="component" value="Unassembled WGS sequence"/>
</dbReference>
<dbReference type="InterPro" id="IPR036361">
    <property type="entry name" value="SAP_dom_sf"/>
</dbReference>
<evidence type="ECO:0000313" key="11">
    <source>
        <dbReference type="Proteomes" id="UP001165085"/>
    </source>
</evidence>
<dbReference type="GO" id="GO:0006354">
    <property type="term" value="P:DNA-templated transcription elongation"/>
    <property type="evidence" value="ECO:0007669"/>
    <property type="project" value="InterPro"/>
</dbReference>
<dbReference type="Gene3D" id="2.30.30.30">
    <property type="match status" value="1"/>
</dbReference>
<dbReference type="Pfam" id="PF02037">
    <property type="entry name" value="SAP"/>
    <property type="match status" value="1"/>
</dbReference>
<evidence type="ECO:0000256" key="6">
    <source>
        <dbReference type="ARBA" id="ARBA00023163"/>
    </source>
</evidence>
<sequence length="465" mass="52360">MVIMMVLIVGISSFSLLPSSLMHRSSPNGLHIQKNLQKKAVPNVRYNNKKYNTFTLKAYTWEDMDIEEDEEPGWYICQCIAGTETNVMAQLKAVVPKTPGAMSSIERFHVPTRLAGNSRMSKVFTSEQVLYPSYIFVNMKLNSLTYTAIRSVSRVSSFVGTRKPIGRGSLSMVVPRRLSPEEVSRFEGLVKSGSVTSQKDAKAFEYDIGDMVKVIKGEMKGETGAVRQVRDGNLVIRFWTYGSQLDVYFSPDDVRKLTREEVEKGLDGPTTPLGQDDIDVALGRTPRRRREEQGAPTRREDDNLRVKGSRDTRNRRVDREQRGERERNWVDPVTERENWDSYKRKEARKNDGEKRTADWEIFQGMSSKGDTAAVEKTEEEKMDEDDFFKDLMEELNESLNDDAPPASPGGSSGVAAHQSSEPASSSDEGHGDLSKLTVPLLKDICRQKGLKVGGTKKDLIERISN</sequence>
<proteinExistence type="predicted"/>
<evidence type="ECO:0000256" key="3">
    <source>
        <dbReference type="ARBA" id="ARBA00022640"/>
    </source>
</evidence>
<dbReference type="GO" id="GO:0003735">
    <property type="term" value="F:structural constituent of ribosome"/>
    <property type="evidence" value="ECO:0007669"/>
    <property type="project" value="InterPro"/>
</dbReference>
<reference evidence="11" key="1">
    <citation type="journal article" date="2023" name="Commun. Biol.">
        <title>Genome analysis of Parmales, the sister group of diatoms, reveals the evolutionary specialization of diatoms from phago-mixotrophs to photoautotrophs.</title>
        <authorList>
            <person name="Ban H."/>
            <person name="Sato S."/>
            <person name="Yoshikawa S."/>
            <person name="Yamada K."/>
            <person name="Nakamura Y."/>
            <person name="Ichinomiya M."/>
            <person name="Sato N."/>
            <person name="Blanc-Mathieu R."/>
            <person name="Endo H."/>
            <person name="Kuwata A."/>
            <person name="Ogata H."/>
        </authorList>
    </citation>
    <scope>NUCLEOTIDE SEQUENCE [LARGE SCALE GENOMIC DNA]</scope>
    <source>
        <strain evidence="11">NIES 3701</strain>
    </source>
</reference>
<keyword evidence="6" id="KW-0804">Transcription</keyword>
<dbReference type="PANTHER" id="PTHR30265:SF4">
    <property type="entry name" value="KOW MOTIF FAMILY PROTEIN, EXPRESSED"/>
    <property type="match status" value="1"/>
</dbReference>
<evidence type="ECO:0000259" key="9">
    <source>
        <dbReference type="PROSITE" id="PS50800"/>
    </source>
</evidence>
<dbReference type="InterPro" id="IPR008991">
    <property type="entry name" value="Translation_prot_SH3-like_sf"/>
</dbReference>
<dbReference type="GO" id="GO:0005840">
    <property type="term" value="C:ribosome"/>
    <property type="evidence" value="ECO:0007669"/>
    <property type="project" value="InterPro"/>
</dbReference>
<dbReference type="InterPro" id="IPR043425">
    <property type="entry name" value="NusG-like"/>
</dbReference>
<dbReference type="SMART" id="SM00513">
    <property type="entry name" value="SAP"/>
    <property type="match status" value="1"/>
</dbReference>
<feature type="region of interest" description="Disordered" evidence="8">
    <location>
        <begin position="392"/>
        <end position="434"/>
    </location>
</feature>
<dbReference type="EMBL" id="BRXY01000430">
    <property type="protein sequence ID" value="GMH94355.1"/>
    <property type="molecule type" value="Genomic_DNA"/>
</dbReference>
<comment type="caution">
    <text evidence="10">The sequence shown here is derived from an EMBL/GenBank/DDBJ whole genome shotgun (WGS) entry which is preliminary data.</text>
</comment>
<dbReference type="GO" id="GO:0031564">
    <property type="term" value="P:transcription antitermination"/>
    <property type="evidence" value="ECO:0007669"/>
    <property type="project" value="UniProtKB-KW"/>
</dbReference>
<name>A0A9W7EXU9_9STRA</name>
<evidence type="ECO:0000256" key="2">
    <source>
        <dbReference type="ARBA" id="ARBA00022528"/>
    </source>
</evidence>
<dbReference type="InterPro" id="IPR005825">
    <property type="entry name" value="Ribosomal_uL24_CS"/>
</dbReference>
<dbReference type="InterPro" id="IPR006645">
    <property type="entry name" value="NGN-like_dom"/>
</dbReference>
<organism evidence="10 11">
    <name type="scientific">Triparma strigata</name>
    <dbReference type="NCBI Taxonomy" id="1606541"/>
    <lineage>
        <taxon>Eukaryota</taxon>
        <taxon>Sar</taxon>
        <taxon>Stramenopiles</taxon>
        <taxon>Ochrophyta</taxon>
        <taxon>Bolidophyceae</taxon>
        <taxon>Parmales</taxon>
        <taxon>Triparmaceae</taxon>
        <taxon>Triparma</taxon>
    </lineage>
</organism>
<dbReference type="InterPro" id="IPR014722">
    <property type="entry name" value="Rib_uL2_dom2"/>
</dbReference>
<evidence type="ECO:0000256" key="1">
    <source>
        <dbReference type="ARBA" id="ARBA00004229"/>
    </source>
</evidence>
<dbReference type="SUPFAM" id="SSF50104">
    <property type="entry name" value="Translation proteins SH3-like domain"/>
    <property type="match status" value="1"/>
</dbReference>
<dbReference type="Gene3D" id="1.10.720.30">
    <property type="entry name" value="SAP domain"/>
    <property type="match status" value="1"/>
</dbReference>
<dbReference type="GO" id="GO:0009507">
    <property type="term" value="C:chloroplast"/>
    <property type="evidence" value="ECO:0007669"/>
    <property type="project" value="UniProtKB-SubCell"/>
</dbReference>
<dbReference type="PROSITE" id="PS50800">
    <property type="entry name" value="SAP"/>
    <property type="match status" value="1"/>
</dbReference>
<comment type="subcellular location">
    <subcellularLocation>
        <location evidence="1">Plastid</location>
        <location evidence="1">Chloroplast</location>
    </subcellularLocation>
</comment>
<feature type="domain" description="SAP" evidence="9">
    <location>
        <begin position="433"/>
        <end position="465"/>
    </location>
</feature>
<keyword evidence="4" id="KW-0889">Transcription antitermination</keyword>
<dbReference type="SUPFAM" id="SSF68906">
    <property type="entry name" value="SAP domain"/>
    <property type="match status" value="1"/>
</dbReference>
<evidence type="ECO:0000256" key="5">
    <source>
        <dbReference type="ARBA" id="ARBA00023015"/>
    </source>
</evidence>
<feature type="compositionally biased region" description="Basic and acidic residues" evidence="8">
    <location>
        <begin position="289"/>
        <end position="326"/>
    </location>
</feature>
<dbReference type="OrthoDB" id="200338at2759"/>
<dbReference type="InterPro" id="IPR003034">
    <property type="entry name" value="SAP_dom"/>
</dbReference>
<keyword evidence="3" id="KW-0934">Plastid</keyword>
<keyword evidence="11" id="KW-1185">Reference proteome</keyword>
<dbReference type="InterPro" id="IPR036735">
    <property type="entry name" value="NGN_dom_sf"/>
</dbReference>
<dbReference type="Gene3D" id="3.30.70.940">
    <property type="entry name" value="NusG, N-terminal domain"/>
    <property type="match status" value="1"/>
</dbReference>
<evidence type="ECO:0000256" key="8">
    <source>
        <dbReference type="SAM" id="MobiDB-lite"/>
    </source>
</evidence>
<dbReference type="Pfam" id="PF02357">
    <property type="entry name" value="NusG"/>
    <property type="match status" value="1"/>
</dbReference>
<keyword evidence="5" id="KW-0805">Transcription regulation</keyword>
<keyword evidence="2" id="KW-0150">Chloroplast</keyword>
<feature type="compositionally biased region" description="Polar residues" evidence="8">
    <location>
        <begin position="417"/>
        <end position="426"/>
    </location>
</feature>
<protein>
    <recommendedName>
        <fullName evidence="7">50S ribosomal protein L24, chloroplastic</fullName>
    </recommendedName>
</protein>
<dbReference type="GO" id="GO:0006412">
    <property type="term" value="P:translation"/>
    <property type="evidence" value="ECO:0007669"/>
    <property type="project" value="InterPro"/>
</dbReference>
<evidence type="ECO:0000313" key="10">
    <source>
        <dbReference type="EMBL" id="GMH94355.1"/>
    </source>
</evidence>
<evidence type="ECO:0000256" key="4">
    <source>
        <dbReference type="ARBA" id="ARBA00022814"/>
    </source>
</evidence>
<evidence type="ECO:0000256" key="7">
    <source>
        <dbReference type="ARBA" id="ARBA00035361"/>
    </source>
</evidence>
<dbReference type="SUPFAM" id="SSF82679">
    <property type="entry name" value="N-utilization substance G protein NusG, N-terminal domain"/>
    <property type="match status" value="1"/>
</dbReference>
<gene>
    <name evidence="10" type="ORF">TrST_g2696</name>
</gene>
<dbReference type="SMART" id="SM00738">
    <property type="entry name" value="NGN"/>
    <property type="match status" value="1"/>
</dbReference>
<dbReference type="PANTHER" id="PTHR30265">
    <property type="entry name" value="RHO-INTERACTING TRANSCRIPTION TERMINATION FACTOR NUSG"/>
    <property type="match status" value="1"/>
</dbReference>
<dbReference type="AlphaFoldDB" id="A0A9W7EXU9"/>
<dbReference type="PROSITE" id="PS01108">
    <property type="entry name" value="RIBOSOMAL_L24"/>
    <property type="match status" value="1"/>
</dbReference>